<name>A0AAE0TQR8_9PEZI</name>
<organism evidence="3 4">
    <name type="scientific">Recurvomyces mirabilis</name>
    <dbReference type="NCBI Taxonomy" id="574656"/>
    <lineage>
        <taxon>Eukaryota</taxon>
        <taxon>Fungi</taxon>
        <taxon>Dikarya</taxon>
        <taxon>Ascomycota</taxon>
        <taxon>Pezizomycotina</taxon>
        <taxon>Dothideomycetes</taxon>
        <taxon>Dothideomycetidae</taxon>
        <taxon>Mycosphaerellales</taxon>
        <taxon>Teratosphaeriaceae</taxon>
        <taxon>Recurvomyces</taxon>
    </lineage>
</organism>
<keyword evidence="4" id="KW-1185">Reference proteome</keyword>
<feature type="region of interest" description="Disordered" evidence="1">
    <location>
        <begin position="136"/>
        <end position="163"/>
    </location>
</feature>
<dbReference type="Proteomes" id="UP001274830">
    <property type="component" value="Unassembled WGS sequence"/>
</dbReference>
<evidence type="ECO:0000256" key="2">
    <source>
        <dbReference type="SAM" id="SignalP"/>
    </source>
</evidence>
<evidence type="ECO:0000313" key="4">
    <source>
        <dbReference type="Proteomes" id="UP001274830"/>
    </source>
</evidence>
<evidence type="ECO:0000313" key="3">
    <source>
        <dbReference type="EMBL" id="KAK3670226.1"/>
    </source>
</evidence>
<gene>
    <name evidence="3" type="ORF">LTR78_009881</name>
</gene>
<proteinExistence type="predicted"/>
<evidence type="ECO:0000256" key="1">
    <source>
        <dbReference type="SAM" id="MobiDB-lite"/>
    </source>
</evidence>
<feature type="signal peptide" evidence="2">
    <location>
        <begin position="1"/>
        <end position="18"/>
    </location>
</feature>
<feature type="compositionally biased region" description="Low complexity" evidence="1">
    <location>
        <begin position="138"/>
        <end position="149"/>
    </location>
</feature>
<comment type="caution">
    <text evidence="3">The sequence shown here is derived from an EMBL/GenBank/DDBJ whole genome shotgun (WGS) entry which is preliminary data.</text>
</comment>
<sequence>MYSRNLLALVGLYALTSADPNPVPQSVASIQANIQAAQGVILTIINDLAQQRSAVADFSALQAGLAPLVTFTCPPAAPLAAAASSNQAIQYLQEVQLELNIVSLAIQDADTAGAQNGVCTAIGYFTAAGAFITPSGQPTSTSPELTSPPTTSPTPTPTDCTSQENSCRTAPNANQSFCSAQAASCQATCSTNFNACSTAPNANHAYCASQYAACLGYNPFTTASTTLMTSTSSAPFVCNLAHSYPTPLTCIQTNGSIALVTNTLLPH</sequence>
<dbReference type="EMBL" id="JAUTXT010000060">
    <property type="protein sequence ID" value="KAK3670226.1"/>
    <property type="molecule type" value="Genomic_DNA"/>
</dbReference>
<protein>
    <submittedName>
        <fullName evidence="3">Uncharacterized protein</fullName>
    </submittedName>
</protein>
<accession>A0AAE0TQR8</accession>
<feature type="chain" id="PRO_5042075574" evidence="2">
    <location>
        <begin position="19"/>
        <end position="267"/>
    </location>
</feature>
<dbReference type="AlphaFoldDB" id="A0AAE0TQR8"/>
<reference evidence="3" key="1">
    <citation type="submission" date="2023-07" db="EMBL/GenBank/DDBJ databases">
        <title>Black Yeasts Isolated from many extreme environments.</title>
        <authorList>
            <person name="Coleine C."/>
            <person name="Stajich J.E."/>
            <person name="Selbmann L."/>
        </authorList>
    </citation>
    <scope>NUCLEOTIDE SEQUENCE</scope>
    <source>
        <strain evidence="3">CCFEE 5485</strain>
    </source>
</reference>
<keyword evidence="2" id="KW-0732">Signal</keyword>